<dbReference type="InterPro" id="IPR050266">
    <property type="entry name" value="AB_hydrolase_sf"/>
</dbReference>
<name>A0ABU9BXD1_9BURK</name>
<comment type="caution">
    <text evidence="2">The sequence shown here is derived from an EMBL/GenBank/DDBJ whole genome shotgun (WGS) entry which is preliminary data.</text>
</comment>
<dbReference type="PANTHER" id="PTHR43798">
    <property type="entry name" value="MONOACYLGLYCEROL LIPASE"/>
    <property type="match status" value="1"/>
</dbReference>
<keyword evidence="2" id="KW-0378">Hydrolase</keyword>
<dbReference type="SUPFAM" id="SSF53474">
    <property type="entry name" value="alpha/beta-Hydrolases"/>
    <property type="match status" value="1"/>
</dbReference>
<evidence type="ECO:0000313" key="3">
    <source>
        <dbReference type="Proteomes" id="UP001371218"/>
    </source>
</evidence>
<protein>
    <submittedName>
        <fullName evidence="2">Alpha/beta fold hydrolase</fullName>
    </submittedName>
</protein>
<evidence type="ECO:0000313" key="2">
    <source>
        <dbReference type="EMBL" id="MEK8033497.1"/>
    </source>
</evidence>
<dbReference type="Gene3D" id="3.40.50.1820">
    <property type="entry name" value="alpha/beta hydrolase"/>
    <property type="match status" value="1"/>
</dbReference>
<sequence>MNTATLPLSATESGPSAPVGLRSRRLSLGTSSVHLIDEGEGAPVLFLHGNPDSSELWVPIIRAMGDGWRCLAPDLPGFGRSTASPGFDCSLDGMAAFVDELLRAAGIDEPVHLVVHDIGGPFGLAWAVKHPHQVRSLFITNTVFTAEYRWHRLGRLWRMPLVGELVQALTTPRGFAHEMRRGSRRLSRAQIEKTYAAIGPGTRRMILRWYRAMDPRHFAGWDDQLRVLAARVPSLVIWGEHDPYIDRRFAERFGAQGIEYAPDSGHWLPAEEPALVADRLRRFCAAAQSADPLSMR</sequence>
<gene>
    <name evidence="2" type="ORF">AACH06_21970</name>
</gene>
<dbReference type="PANTHER" id="PTHR43798:SF33">
    <property type="entry name" value="HYDROLASE, PUTATIVE (AFU_ORTHOLOGUE AFUA_2G14860)-RELATED"/>
    <property type="match status" value="1"/>
</dbReference>
<dbReference type="InterPro" id="IPR029058">
    <property type="entry name" value="AB_hydrolase_fold"/>
</dbReference>
<reference evidence="2 3" key="1">
    <citation type="submission" date="2024-04" db="EMBL/GenBank/DDBJ databases">
        <title>Novel species of the genus Ideonella isolated from streams.</title>
        <authorList>
            <person name="Lu H."/>
        </authorList>
    </citation>
    <scope>NUCLEOTIDE SEQUENCE [LARGE SCALE GENOMIC DNA]</scope>
    <source>
        <strain evidence="2 3">DXS29W</strain>
    </source>
</reference>
<dbReference type="Pfam" id="PF00561">
    <property type="entry name" value="Abhydrolase_1"/>
    <property type="match status" value="1"/>
</dbReference>
<dbReference type="GO" id="GO:0016787">
    <property type="term" value="F:hydrolase activity"/>
    <property type="evidence" value="ECO:0007669"/>
    <property type="project" value="UniProtKB-KW"/>
</dbReference>
<dbReference type="PRINTS" id="PR00111">
    <property type="entry name" value="ABHYDROLASE"/>
</dbReference>
<proteinExistence type="predicted"/>
<dbReference type="Proteomes" id="UP001371218">
    <property type="component" value="Unassembled WGS sequence"/>
</dbReference>
<evidence type="ECO:0000259" key="1">
    <source>
        <dbReference type="Pfam" id="PF00561"/>
    </source>
</evidence>
<feature type="domain" description="AB hydrolase-1" evidence="1">
    <location>
        <begin position="43"/>
        <end position="272"/>
    </location>
</feature>
<accession>A0ABU9BXD1</accession>
<dbReference type="EMBL" id="JBBUTG010000016">
    <property type="protein sequence ID" value="MEK8033497.1"/>
    <property type="molecule type" value="Genomic_DNA"/>
</dbReference>
<organism evidence="2 3">
    <name type="scientific">Ideonella lacteola</name>
    <dbReference type="NCBI Taxonomy" id="2984193"/>
    <lineage>
        <taxon>Bacteria</taxon>
        <taxon>Pseudomonadati</taxon>
        <taxon>Pseudomonadota</taxon>
        <taxon>Betaproteobacteria</taxon>
        <taxon>Burkholderiales</taxon>
        <taxon>Sphaerotilaceae</taxon>
        <taxon>Ideonella</taxon>
    </lineage>
</organism>
<dbReference type="InterPro" id="IPR000073">
    <property type="entry name" value="AB_hydrolase_1"/>
</dbReference>
<keyword evidence="3" id="KW-1185">Reference proteome</keyword>
<dbReference type="RefSeq" id="WP_341427917.1">
    <property type="nucleotide sequence ID" value="NZ_JBBUTG010000016.1"/>
</dbReference>